<evidence type="ECO:0000259" key="7">
    <source>
        <dbReference type="PROSITE" id="PS50824"/>
    </source>
</evidence>
<feature type="compositionally biased region" description="Basic and acidic residues" evidence="6">
    <location>
        <begin position="8"/>
        <end position="24"/>
    </location>
</feature>
<dbReference type="InterPro" id="IPR008978">
    <property type="entry name" value="HSP20-like_chaperone"/>
</dbReference>
<gene>
    <name evidence="10" type="primary">CHORDC1</name>
    <name evidence="10" type="synonym">chordc1a</name>
</gene>
<dbReference type="InterPro" id="IPR007051">
    <property type="entry name" value="CHORD_dom"/>
</dbReference>
<feature type="region of interest" description="Disordered" evidence="6">
    <location>
        <begin position="1"/>
        <end position="50"/>
    </location>
</feature>
<keyword evidence="3" id="KW-0862">Zinc</keyword>
<dbReference type="Pfam" id="PF04969">
    <property type="entry name" value="CS"/>
    <property type="match status" value="1"/>
</dbReference>
<evidence type="ECO:0000256" key="1">
    <source>
        <dbReference type="ARBA" id="ARBA00022723"/>
    </source>
</evidence>
<feature type="domain" description="CHORD" evidence="9">
    <location>
        <begin position="347"/>
        <end position="406"/>
    </location>
</feature>
<dbReference type="Gene3D" id="1.10.533.10">
    <property type="entry name" value="Death Domain, Fas"/>
    <property type="match status" value="1"/>
</dbReference>
<reference evidence="10" key="3">
    <citation type="submission" date="2025-09" db="UniProtKB">
        <authorList>
            <consortium name="Ensembl"/>
        </authorList>
    </citation>
    <scope>IDENTIFICATION</scope>
</reference>
<dbReference type="PROSITE" id="PS50824">
    <property type="entry name" value="DAPIN"/>
    <property type="match status" value="1"/>
</dbReference>
<dbReference type="PANTHER" id="PTHR46983">
    <property type="entry name" value="CYSTEINE AND HISTIDINE-RICH DOMAIN-CONTAINING PROTEIN 1"/>
    <property type="match status" value="1"/>
</dbReference>
<dbReference type="Proteomes" id="UP000694397">
    <property type="component" value="Chromosome 10"/>
</dbReference>
<accession>A0A8C9S4G6</accession>
<feature type="compositionally biased region" description="Basic and acidic residues" evidence="6">
    <location>
        <begin position="36"/>
        <end position="46"/>
    </location>
</feature>
<dbReference type="FunFam" id="4.10.1130.20:FF:000002">
    <property type="entry name" value="cysteine and histidine-rich domain-containing protein 1"/>
    <property type="match status" value="1"/>
</dbReference>
<feature type="domain" description="Pyrin" evidence="7">
    <location>
        <begin position="119"/>
        <end position="207"/>
    </location>
</feature>
<evidence type="ECO:0000256" key="2">
    <source>
        <dbReference type="ARBA" id="ARBA00022737"/>
    </source>
</evidence>
<dbReference type="CDD" id="cd06488">
    <property type="entry name" value="p23_melusin_like"/>
    <property type="match status" value="1"/>
</dbReference>
<dbReference type="OrthoDB" id="10261079at2759"/>
<evidence type="ECO:0000256" key="4">
    <source>
        <dbReference type="ARBA" id="ARBA00034547"/>
    </source>
</evidence>
<name>A0A8C9S4G6_SCLFO</name>
<evidence type="ECO:0000256" key="6">
    <source>
        <dbReference type="SAM" id="MobiDB-lite"/>
    </source>
</evidence>
<evidence type="ECO:0000256" key="5">
    <source>
        <dbReference type="ARBA" id="ARBA00034558"/>
    </source>
</evidence>
<dbReference type="SUPFAM" id="SSF47986">
    <property type="entry name" value="DEATH domain"/>
    <property type="match status" value="1"/>
</dbReference>
<dbReference type="GO" id="GO:0046872">
    <property type="term" value="F:metal ion binding"/>
    <property type="evidence" value="ECO:0007669"/>
    <property type="project" value="UniProtKB-KW"/>
</dbReference>
<dbReference type="InterPro" id="IPR039790">
    <property type="entry name" value="CHRD1"/>
</dbReference>
<protein>
    <recommendedName>
        <fullName evidence="4">Cysteine and histidine-rich domain-containing protein 1</fullName>
    </recommendedName>
    <alternativeName>
        <fullName evidence="5">CHORD domain-containing protein 1</fullName>
    </alternativeName>
</protein>
<dbReference type="AlphaFoldDB" id="A0A8C9S4G6"/>
<dbReference type="Ensembl" id="ENSSFOT00015025814.2">
    <property type="protein sequence ID" value="ENSSFOP00015025533.2"/>
    <property type="gene ID" value="ENSSFOG00015016409.2"/>
</dbReference>
<feature type="domain" description="CS" evidence="8">
    <location>
        <begin position="417"/>
        <end position="506"/>
    </location>
</feature>
<organism evidence="10 11">
    <name type="scientific">Scleropages formosus</name>
    <name type="common">Asian bonytongue</name>
    <name type="synonym">Osteoglossum formosum</name>
    <dbReference type="NCBI Taxonomy" id="113540"/>
    <lineage>
        <taxon>Eukaryota</taxon>
        <taxon>Metazoa</taxon>
        <taxon>Chordata</taxon>
        <taxon>Craniata</taxon>
        <taxon>Vertebrata</taxon>
        <taxon>Euteleostomi</taxon>
        <taxon>Actinopterygii</taxon>
        <taxon>Neopterygii</taxon>
        <taxon>Teleostei</taxon>
        <taxon>Osteoglossocephala</taxon>
        <taxon>Osteoglossomorpha</taxon>
        <taxon>Osteoglossiformes</taxon>
        <taxon>Osteoglossidae</taxon>
        <taxon>Scleropages</taxon>
    </lineage>
</organism>
<feature type="domain" description="CHORD" evidence="9">
    <location>
        <begin position="191"/>
        <end position="250"/>
    </location>
</feature>
<feature type="region of interest" description="Disordered" evidence="6">
    <location>
        <begin position="509"/>
        <end position="528"/>
    </location>
</feature>
<keyword evidence="11" id="KW-1185">Reference proteome</keyword>
<sequence>MENLSGVPERHSDSPIRVNLERPESPAPSYQSMMSDLHESDAEPGDKPAATVTVQVKKAESLGSLKSVGSHSQPVIPGDGVFLPEQGLPLDKQSSLLPPLDTPLMGYKCSESEDGEKSMELPFIFKSILSTVSKLFRDELIMFKHYLTTTFSEYFENQMDDCEDALDVVDKMLERCGKGCALKIATHILRDLKQYDLVKFLEKNCIRDACTYHPGVPVFHDALKGWSCCKRRTTDFSDFLSIAGCTKGPHNKEKPPEPVKPDVKTSGEKKELKELEDLKPKFSEYVIQAPKPLNTSSRPSPDEPFVRLEQKVSSSLKQSLEKLKLTETSQVDLKEEEGDEVKVGTSCKNGGCSKTFVGPGGGEETCLFHPGVPIFHEGMKYWSCCKRKTSDFNTFLSQEGCTKGHHMWKKEDMGKKVVPCRFDWHQTGSQVIISIYTKNAIPELSFVEANSTVVNIHVIFEGEKEFEHRISLWGVIDVGKSVMNMMASKIEIAMKKAEPMMWARLDLPPAQSAPVQVEKEDGDKDADD</sequence>
<evidence type="ECO:0000313" key="10">
    <source>
        <dbReference type="Ensembl" id="ENSSFOP00015025533.2"/>
    </source>
</evidence>
<dbReference type="InterPro" id="IPR004020">
    <property type="entry name" value="DAPIN"/>
</dbReference>
<evidence type="ECO:0000259" key="8">
    <source>
        <dbReference type="PROSITE" id="PS51203"/>
    </source>
</evidence>
<dbReference type="SMART" id="SM01289">
    <property type="entry name" value="PYRIN"/>
    <property type="match status" value="1"/>
</dbReference>
<dbReference type="SUPFAM" id="SSF49764">
    <property type="entry name" value="HSP20-like chaperones"/>
    <property type="match status" value="1"/>
</dbReference>
<reference evidence="10 11" key="1">
    <citation type="submission" date="2019-04" db="EMBL/GenBank/DDBJ databases">
        <authorList>
            <consortium name="Wellcome Sanger Institute Data Sharing"/>
        </authorList>
    </citation>
    <scope>NUCLEOTIDE SEQUENCE [LARGE SCALE GENOMIC DNA]</scope>
</reference>
<dbReference type="PANTHER" id="PTHR46983:SF4">
    <property type="entry name" value="CYSTEINE AND HISTIDINE-RICH DOMAIN-CONTAINING PROTEIN 1"/>
    <property type="match status" value="1"/>
</dbReference>
<dbReference type="PROSITE" id="PS51203">
    <property type="entry name" value="CS"/>
    <property type="match status" value="1"/>
</dbReference>
<dbReference type="Gene3D" id="4.10.1130.20">
    <property type="match status" value="2"/>
</dbReference>
<proteinExistence type="predicted"/>
<dbReference type="InterPro" id="IPR011029">
    <property type="entry name" value="DEATH-like_dom_sf"/>
</dbReference>
<evidence type="ECO:0000259" key="9">
    <source>
        <dbReference type="PROSITE" id="PS51401"/>
    </source>
</evidence>
<dbReference type="GeneTree" id="ENSGT00940000154174"/>
<keyword evidence="2" id="KW-0677">Repeat</keyword>
<keyword evidence="1" id="KW-0479">Metal-binding</keyword>
<dbReference type="PROSITE" id="PS51401">
    <property type="entry name" value="CHORD"/>
    <property type="match status" value="2"/>
</dbReference>
<feature type="compositionally biased region" description="Basic and acidic residues" evidence="6">
    <location>
        <begin position="250"/>
        <end position="268"/>
    </location>
</feature>
<reference evidence="10" key="2">
    <citation type="submission" date="2025-08" db="UniProtKB">
        <authorList>
            <consortium name="Ensembl"/>
        </authorList>
    </citation>
    <scope>IDENTIFICATION</scope>
</reference>
<evidence type="ECO:0000313" key="11">
    <source>
        <dbReference type="Proteomes" id="UP000694397"/>
    </source>
</evidence>
<dbReference type="Pfam" id="PF02758">
    <property type="entry name" value="PYRIN"/>
    <property type="match status" value="1"/>
</dbReference>
<dbReference type="Gene3D" id="2.60.40.790">
    <property type="match status" value="1"/>
</dbReference>
<dbReference type="InterPro" id="IPR007052">
    <property type="entry name" value="CS_dom"/>
</dbReference>
<feature type="region of interest" description="Disordered" evidence="6">
    <location>
        <begin position="247"/>
        <end position="268"/>
    </location>
</feature>
<evidence type="ECO:0000256" key="3">
    <source>
        <dbReference type="ARBA" id="ARBA00022833"/>
    </source>
</evidence>
<dbReference type="Pfam" id="PF04968">
    <property type="entry name" value="CHORD"/>
    <property type="match status" value="2"/>
</dbReference>